<feature type="compositionally biased region" description="Polar residues" evidence="1">
    <location>
        <begin position="182"/>
        <end position="196"/>
    </location>
</feature>
<reference evidence="2" key="2">
    <citation type="submission" date="2023-06" db="EMBL/GenBank/DDBJ databases">
        <authorList>
            <consortium name="Lawrence Berkeley National Laboratory"/>
            <person name="Haridas S."/>
            <person name="Hensen N."/>
            <person name="Bonometti L."/>
            <person name="Westerberg I."/>
            <person name="Brannstrom I.O."/>
            <person name="Guillou S."/>
            <person name="Cros-Aarteil S."/>
            <person name="Calhoun S."/>
            <person name="Kuo A."/>
            <person name="Mondo S."/>
            <person name="Pangilinan J."/>
            <person name="Riley R."/>
            <person name="Labutti K."/>
            <person name="Andreopoulos B."/>
            <person name="Lipzen A."/>
            <person name="Chen C."/>
            <person name="Yanf M."/>
            <person name="Daum C."/>
            <person name="Ng V."/>
            <person name="Clum A."/>
            <person name="Steindorff A."/>
            <person name="Ohm R."/>
            <person name="Martin F."/>
            <person name="Silar P."/>
            <person name="Natvig D."/>
            <person name="Lalanne C."/>
            <person name="Gautier V."/>
            <person name="Ament-Velasquez S.L."/>
            <person name="Kruys A."/>
            <person name="Hutchinson M.I."/>
            <person name="Powell A.J."/>
            <person name="Barry K."/>
            <person name="Miller A.N."/>
            <person name="Grigoriev I.V."/>
            <person name="Debuchy R."/>
            <person name="Gladieux P."/>
            <person name="Thoren M.H."/>
            <person name="Johannesson H."/>
        </authorList>
    </citation>
    <scope>NUCLEOTIDE SEQUENCE</scope>
    <source>
        <strain evidence="2">CBS 118394</strain>
    </source>
</reference>
<dbReference type="EMBL" id="JAUEDM010000006">
    <property type="protein sequence ID" value="KAK3315517.1"/>
    <property type="molecule type" value="Genomic_DNA"/>
</dbReference>
<dbReference type="AlphaFoldDB" id="A0AAE0HZ38"/>
<accession>A0AAE0HZ38</accession>
<comment type="caution">
    <text evidence="2">The sequence shown here is derived from an EMBL/GenBank/DDBJ whole genome shotgun (WGS) entry which is preliminary data.</text>
</comment>
<dbReference type="Proteomes" id="UP001283341">
    <property type="component" value="Unassembled WGS sequence"/>
</dbReference>
<organism evidence="2 3">
    <name type="scientific">Apodospora peruviana</name>
    <dbReference type="NCBI Taxonomy" id="516989"/>
    <lineage>
        <taxon>Eukaryota</taxon>
        <taxon>Fungi</taxon>
        <taxon>Dikarya</taxon>
        <taxon>Ascomycota</taxon>
        <taxon>Pezizomycotina</taxon>
        <taxon>Sordariomycetes</taxon>
        <taxon>Sordariomycetidae</taxon>
        <taxon>Sordariales</taxon>
        <taxon>Lasiosphaeriaceae</taxon>
        <taxon>Apodospora</taxon>
    </lineage>
</organism>
<evidence type="ECO:0000256" key="1">
    <source>
        <dbReference type="SAM" id="MobiDB-lite"/>
    </source>
</evidence>
<evidence type="ECO:0000313" key="3">
    <source>
        <dbReference type="Proteomes" id="UP001283341"/>
    </source>
</evidence>
<keyword evidence="3" id="KW-1185">Reference proteome</keyword>
<sequence length="196" mass="21980">MHRASQVPKAWEVRIVFVLVSSIAVRVRRSTKHPNFHVRRPNRLARESPIFLQMRRRTENGIRKAPIVPVHQLAPCGSTLNRPVAGPRSDLWRAFLADRWRSLQTVKMWLVCVVKIEAGNLAKTRFSPTSSSKATTTRSGCCDEAPDHRIDAGAAGTLVLRWRWCIVWGRPPGHGAKKPSALASSTGQKMVTRFTS</sequence>
<proteinExistence type="predicted"/>
<name>A0AAE0HZ38_9PEZI</name>
<gene>
    <name evidence="2" type="ORF">B0H66DRAFT_346281</name>
</gene>
<protein>
    <submittedName>
        <fullName evidence="2">Uncharacterized protein</fullName>
    </submittedName>
</protein>
<feature type="region of interest" description="Disordered" evidence="1">
    <location>
        <begin position="173"/>
        <end position="196"/>
    </location>
</feature>
<evidence type="ECO:0000313" key="2">
    <source>
        <dbReference type="EMBL" id="KAK3315517.1"/>
    </source>
</evidence>
<reference evidence="2" key="1">
    <citation type="journal article" date="2023" name="Mol. Phylogenet. Evol.">
        <title>Genome-scale phylogeny and comparative genomics of the fungal order Sordariales.</title>
        <authorList>
            <person name="Hensen N."/>
            <person name="Bonometti L."/>
            <person name="Westerberg I."/>
            <person name="Brannstrom I.O."/>
            <person name="Guillou S."/>
            <person name="Cros-Aarteil S."/>
            <person name="Calhoun S."/>
            <person name="Haridas S."/>
            <person name="Kuo A."/>
            <person name="Mondo S."/>
            <person name="Pangilinan J."/>
            <person name="Riley R."/>
            <person name="LaButti K."/>
            <person name="Andreopoulos B."/>
            <person name="Lipzen A."/>
            <person name="Chen C."/>
            <person name="Yan M."/>
            <person name="Daum C."/>
            <person name="Ng V."/>
            <person name="Clum A."/>
            <person name="Steindorff A."/>
            <person name="Ohm R.A."/>
            <person name="Martin F."/>
            <person name="Silar P."/>
            <person name="Natvig D.O."/>
            <person name="Lalanne C."/>
            <person name="Gautier V."/>
            <person name="Ament-Velasquez S.L."/>
            <person name="Kruys A."/>
            <person name="Hutchinson M.I."/>
            <person name="Powell A.J."/>
            <person name="Barry K."/>
            <person name="Miller A.N."/>
            <person name="Grigoriev I.V."/>
            <person name="Debuchy R."/>
            <person name="Gladieux P."/>
            <person name="Hiltunen Thoren M."/>
            <person name="Johannesson H."/>
        </authorList>
    </citation>
    <scope>NUCLEOTIDE SEQUENCE</scope>
    <source>
        <strain evidence="2">CBS 118394</strain>
    </source>
</reference>